<evidence type="ECO:0000256" key="1">
    <source>
        <dbReference type="SAM" id="SignalP"/>
    </source>
</evidence>
<name>A0ABU9DL16_9BACL</name>
<sequence>MKKAAKYVWAMFLLLSGMSLMSTEAMAKIDWMANSRLVVLKETKLLDDYKNPSSVAGSIAGMQELKTTCRTMESECLASAGGKEYIQVDTWMGKKWIEDDDNITGGGYSETERQITIVEDTKLYDHPNVGVYAKDEPPHETLPPQKVSVSAVYRNLYKGAHTARAMLEAPVWYRISTEQGPKWIVDPFIPEDVQKNERPNDRVMRLTGSELLYDYPYEQAGKGVQAKPGVVQAVAVTGYRVKLQNLVWYKIQLEDGVFKWAMAYPFAEKESGPLMQFDLSNEKITLRTATRYFDIDGDAGRELQNWLQPGSYVADKVNEGWARIQTPFGWKVVNLDRAPLERPQGITITQETVQLTPATRTYYFPLTGEIFHEAGTFGNQEALSFEKWVSPEGVNWYHISTYSGIVWLPEKPLGD</sequence>
<dbReference type="Proteomes" id="UP001469365">
    <property type="component" value="Unassembled WGS sequence"/>
</dbReference>
<dbReference type="RefSeq" id="WP_341416673.1">
    <property type="nucleotide sequence ID" value="NZ_JBBPCC010000010.1"/>
</dbReference>
<organism evidence="2 3">
    <name type="scientific">Paenibacillus filicis</name>
    <dbReference type="NCBI Taxonomy" id="669464"/>
    <lineage>
        <taxon>Bacteria</taxon>
        <taxon>Bacillati</taxon>
        <taxon>Bacillota</taxon>
        <taxon>Bacilli</taxon>
        <taxon>Bacillales</taxon>
        <taxon>Paenibacillaceae</taxon>
        <taxon>Paenibacillus</taxon>
    </lineage>
</organism>
<proteinExistence type="predicted"/>
<protein>
    <submittedName>
        <fullName evidence="2">Uncharacterized protein</fullName>
    </submittedName>
</protein>
<dbReference type="EMBL" id="JBBPCC010000010">
    <property type="protein sequence ID" value="MEK8129564.1"/>
    <property type="molecule type" value="Genomic_DNA"/>
</dbReference>
<comment type="caution">
    <text evidence="2">The sequence shown here is derived from an EMBL/GenBank/DDBJ whole genome shotgun (WGS) entry which is preliminary data.</text>
</comment>
<feature type="signal peptide" evidence="1">
    <location>
        <begin position="1"/>
        <end position="27"/>
    </location>
</feature>
<evidence type="ECO:0000313" key="2">
    <source>
        <dbReference type="EMBL" id="MEK8129564.1"/>
    </source>
</evidence>
<reference evidence="2 3" key="1">
    <citation type="submission" date="2024-04" db="EMBL/GenBank/DDBJ databases">
        <title>draft genome sequnece of Paenibacillus filicis.</title>
        <authorList>
            <person name="Kim D.-U."/>
        </authorList>
    </citation>
    <scope>NUCLEOTIDE SEQUENCE [LARGE SCALE GENOMIC DNA]</scope>
    <source>
        <strain evidence="2 3">KACC14197</strain>
    </source>
</reference>
<accession>A0ABU9DL16</accession>
<evidence type="ECO:0000313" key="3">
    <source>
        <dbReference type="Proteomes" id="UP001469365"/>
    </source>
</evidence>
<keyword evidence="1" id="KW-0732">Signal</keyword>
<gene>
    <name evidence="2" type="ORF">WMW72_16785</name>
</gene>
<feature type="chain" id="PRO_5047024754" evidence="1">
    <location>
        <begin position="28"/>
        <end position="415"/>
    </location>
</feature>
<keyword evidence="3" id="KW-1185">Reference proteome</keyword>